<dbReference type="Proteomes" id="UP000001926">
    <property type="component" value="Partially assembled WGS sequence"/>
</dbReference>
<evidence type="ECO:0000256" key="11">
    <source>
        <dbReference type="RuleBase" id="RU000304"/>
    </source>
</evidence>
<dbReference type="OMA" id="IRYCHDC"/>
<dbReference type="PANTHER" id="PTHR24347">
    <property type="entry name" value="SERINE/THREONINE-PROTEIN KINASE"/>
    <property type="match status" value="1"/>
</dbReference>
<evidence type="ECO:0000256" key="1">
    <source>
        <dbReference type="ARBA" id="ARBA00005354"/>
    </source>
</evidence>
<gene>
    <name evidence="14" type="ORF">EHI_023860</name>
</gene>
<dbReference type="GeneID" id="3402536"/>
<protein>
    <recommendedName>
        <fullName evidence="2">non-specific serine/threonine protein kinase</fullName>
        <ecNumber evidence="2">2.7.11.1</ecNumber>
    </recommendedName>
</protein>
<evidence type="ECO:0000256" key="8">
    <source>
        <dbReference type="ARBA" id="ARBA00047899"/>
    </source>
</evidence>
<dbReference type="VEuPathDB" id="AmoebaDB:EHI7A_086850"/>
<evidence type="ECO:0000256" key="3">
    <source>
        <dbReference type="ARBA" id="ARBA00022527"/>
    </source>
</evidence>
<dbReference type="GO" id="GO:0005524">
    <property type="term" value="F:ATP binding"/>
    <property type="evidence" value="ECO:0007669"/>
    <property type="project" value="UniProtKB-UniRule"/>
</dbReference>
<evidence type="ECO:0000256" key="5">
    <source>
        <dbReference type="ARBA" id="ARBA00022741"/>
    </source>
</evidence>
<keyword evidence="7 10" id="KW-0067">ATP-binding</keyword>
<comment type="catalytic activity">
    <reaction evidence="8">
        <text>L-threonyl-[protein] + ATP = O-phospho-L-threonyl-[protein] + ADP + H(+)</text>
        <dbReference type="Rhea" id="RHEA:46608"/>
        <dbReference type="Rhea" id="RHEA-COMP:11060"/>
        <dbReference type="Rhea" id="RHEA-COMP:11605"/>
        <dbReference type="ChEBI" id="CHEBI:15378"/>
        <dbReference type="ChEBI" id="CHEBI:30013"/>
        <dbReference type="ChEBI" id="CHEBI:30616"/>
        <dbReference type="ChEBI" id="CHEBI:61977"/>
        <dbReference type="ChEBI" id="CHEBI:456216"/>
        <dbReference type="EC" id="2.7.11.1"/>
    </reaction>
</comment>
<keyword evidence="6 14" id="KW-0418">Kinase</keyword>
<evidence type="ECO:0000256" key="10">
    <source>
        <dbReference type="PROSITE-ProRule" id="PRU10141"/>
    </source>
</evidence>
<feature type="domain" description="FHA" evidence="12">
    <location>
        <begin position="25"/>
        <end position="76"/>
    </location>
</feature>
<dbReference type="PROSITE" id="PS00107">
    <property type="entry name" value="PROTEIN_KINASE_ATP"/>
    <property type="match status" value="1"/>
</dbReference>
<dbReference type="InterPro" id="IPR008984">
    <property type="entry name" value="SMAD_FHA_dom_sf"/>
</dbReference>
<dbReference type="InterPro" id="IPR011009">
    <property type="entry name" value="Kinase-like_dom_sf"/>
</dbReference>
<dbReference type="Gene3D" id="2.60.200.20">
    <property type="match status" value="1"/>
</dbReference>
<dbReference type="SUPFAM" id="SSF49879">
    <property type="entry name" value="SMAD/FHA domain"/>
    <property type="match status" value="1"/>
</dbReference>
<dbReference type="VEuPathDB" id="AmoebaDB:EHI8A_097680"/>
<dbReference type="VEuPathDB" id="AmoebaDB:EHI_023860"/>
<reference evidence="14" key="1">
    <citation type="journal article" date="2005" name="Nature">
        <title>The genome of the protist parasite Entamoeba histolytica.</title>
        <authorList>
            <person name="Loftus B."/>
            <person name="Anderson I."/>
            <person name="Davies R."/>
            <person name="Alsmark U.C."/>
            <person name="Samuelson J."/>
            <person name="Amedeo P."/>
            <person name="Roncaglia P."/>
            <person name="Berriman M."/>
            <person name="Hirt R.P."/>
            <person name="Mann B.J."/>
            <person name="Nozaki T."/>
            <person name="Suh B."/>
            <person name="Pop M."/>
            <person name="Duchene M."/>
            <person name="Ackers J."/>
            <person name="Tannich E."/>
            <person name="Leippe M."/>
            <person name="Hofer M."/>
            <person name="Bruchhaus I."/>
            <person name="Willhoeft U."/>
            <person name="Bhattacharya A."/>
            <person name="Chillingworth T."/>
            <person name="Churcher C."/>
            <person name="Hance Z."/>
            <person name="Harris B."/>
            <person name="Harris D."/>
            <person name="Jagels K."/>
            <person name="Moule S."/>
            <person name="Mungall K."/>
            <person name="Ormond D."/>
            <person name="Squares R."/>
            <person name="Whitehead S."/>
            <person name="Quail M.A."/>
            <person name="Rabbinowitsch E."/>
            <person name="Norbertczak H."/>
            <person name="Price C."/>
            <person name="Wang Z."/>
            <person name="Guillen N."/>
            <person name="Gilchrist C."/>
            <person name="Stroup S.E."/>
            <person name="Bhattacharya S."/>
            <person name="Lohia A."/>
            <person name="Foster P.G."/>
            <person name="Sicheritz-Ponten T."/>
            <person name="Weber C."/>
            <person name="Singh U."/>
            <person name="Mukherjee C."/>
            <person name="El-Sayed N.M."/>
            <person name="Petri W.A.Jr."/>
            <person name="Clark C.G."/>
            <person name="Embley T.M."/>
            <person name="Barrell B."/>
            <person name="Fraser C.M."/>
            <person name="Hall N."/>
        </authorList>
    </citation>
    <scope>NUCLEOTIDE SEQUENCE [LARGE SCALE GENOMIC DNA]</scope>
    <source>
        <strain evidence="14">HM-1:IMSS</strain>
    </source>
</reference>
<comment type="similarity">
    <text evidence="1">Belongs to the protein kinase superfamily. CAMK Ser/Thr protein kinase family. CaMK subfamily.</text>
</comment>
<organism evidence="14 15">
    <name type="scientific">Entamoeba histolytica (strain ATCC 30459 / HM-1:IMSS / ABRM)</name>
    <dbReference type="NCBI Taxonomy" id="294381"/>
    <lineage>
        <taxon>Eukaryota</taxon>
        <taxon>Amoebozoa</taxon>
        <taxon>Evosea</taxon>
        <taxon>Archamoebae</taxon>
        <taxon>Mastigamoebida</taxon>
        <taxon>Entamoebidae</taxon>
        <taxon>Entamoeba</taxon>
    </lineage>
</organism>
<dbReference type="FunFam" id="1.10.510.10:FF:000571">
    <property type="entry name" value="Maternal embryonic leucine zipper kinase"/>
    <property type="match status" value="1"/>
</dbReference>
<dbReference type="InParanoid" id="C4M7I8"/>
<dbReference type="SUPFAM" id="SSF56112">
    <property type="entry name" value="Protein kinase-like (PK-like)"/>
    <property type="match status" value="1"/>
</dbReference>
<keyword evidence="15" id="KW-1185">Reference proteome</keyword>
<feature type="domain" description="Protein kinase" evidence="13">
    <location>
        <begin position="121"/>
        <end position="378"/>
    </location>
</feature>
<name>C4M7I8_ENTH1</name>
<dbReference type="HOGENOM" id="CLU_000288_63_0_1"/>
<evidence type="ECO:0000256" key="2">
    <source>
        <dbReference type="ARBA" id="ARBA00012513"/>
    </source>
</evidence>
<dbReference type="AlphaFoldDB" id="C4M7I8"/>
<dbReference type="InterPro" id="IPR008271">
    <property type="entry name" value="Ser/Thr_kinase_AS"/>
</dbReference>
<dbReference type="OrthoDB" id="407410at2759"/>
<dbReference type="STRING" id="5759.C4M7I8"/>
<proteinExistence type="inferred from homology"/>
<dbReference type="PROSITE" id="PS50006">
    <property type="entry name" value="FHA_DOMAIN"/>
    <property type="match status" value="1"/>
</dbReference>
<dbReference type="VEuPathDB" id="AmoebaDB:EHI5A_132860"/>
<sequence length="379" mass="43861">MTYPWGCLKSETIGYEDILLFDSFTLLGRNYQKCFSFNSYISATHLQIQRRIIDGISIITARDFSSNGSYVNGDLFDETQIHCYDEISLFHPKKENSIHYCFIENEVEEDDKQNGGPQYDYEIGNYLGSGGFSIVREAISKESNNLYAIKIIKNSSVKKTTMFQNEINIMQSLEHPNIIKLEKVYITNKHIFLIMERLNGGDLYERIINNTFSQEHSKVVIYQILSALKYIKVHNIIHRDIKPENILFVNKLDYFIKITDFGLSRRIDTTSHLASTVCGSDLFIAPEILKKLYNGTPYDGSKVDVWSSGVLLFVMVCGYPPFSRTNNQYIESILKGEIIFKEDWNNRNPLLIDLIKRMLVVDVNQRISIENCLLHPFFK</sequence>
<evidence type="ECO:0000313" key="15">
    <source>
        <dbReference type="Proteomes" id="UP000001926"/>
    </source>
</evidence>
<feature type="binding site" evidence="10">
    <location>
        <position position="159"/>
    </location>
    <ligand>
        <name>ATP</name>
        <dbReference type="ChEBI" id="CHEBI:30616"/>
    </ligand>
</feature>
<dbReference type="PROSITE" id="PS50011">
    <property type="entry name" value="PROTEIN_KINASE_DOM"/>
    <property type="match status" value="1"/>
</dbReference>
<dbReference type="GO" id="GO:0004674">
    <property type="term" value="F:protein serine/threonine kinase activity"/>
    <property type="evidence" value="ECO:0000318"/>
    <property type="project" value="GO_Central"/>
</dbReference>
<evidence type="ECO:0000256" key="9">
    <source>
        <dbReference type="ARBA" id="ARBA00048679"/>
    </source>
</evidence>
<evidence type="ECO:0000256" key="7">
    <source>
        <dbReference type="ARBA" id="ARBA00022840"/>
    </source>
</evidence>
<dbReference type="EC" id="2.7.11.1" evidence="2"/>
<accession>C4M7I8</accession>
<reference evidence="14" key="2">
    <citation type="submission" date="2007-03" db="EMBL/GenBank/DDBJ databases">
        <authorList>
            <person name="Lorenzi H."/>
            <person name="Amedeo P."/>
            <person name="Inman J."/>
            <person name="Schobel S."/>
            <person name="Caler E."/>
        </authorList>
    </citation>
    <scope>GENOME REANNOTATION</scope>
    <source>
        <strain evidence="14">HM-1:IMSS</strain>
    </source>
</reference>
<evidence type="ECO:0000256" key="4">
    <source>
        <dbReference type="ARBA" id="ARBA00022679"/>
    </source>
</evidence>
<dbReference type="Pfam" id="PF00069">
    <property type="entry name" value="Pkinase"/>
    <property type="match status" value="1"/>
</dbReference>
<evidence type="ECO:0000259" key="13">
    <source>
        <dbReference type="PROSITE" id="PS50011"/>
    </source>
</evidence>
<comment type="catalytic activity">
    <reaction evidence="9">
        <text>L-seryl-[protein] + ATP = O-phospho-L-seryl-[protein] + ADP + H(+)</text>
        <dbReference type="Rhea" id="RHEA:17989"/>
        <dbReference type="Rhea" id="RHEA-COMP:9863"/>
        <dbReference type="Rhea" id="RHEA-COMP:11604"/>
        <dbReference type="ChEBI" id="CHEBI:15378"/>
        <dbReference type="ChEBI" id="CHEBI:29999"/>
        <dbReference type="ChEBI" id="CHEBI:30616"/>
        <dbReference type="ChEBI" id="CHEBI:83421"/>
        <dbReference type="ChEBI" id="CHEBI:456216"/>
        <dbReference type="EC" id="2.7.11.1"/>
    </reaction>
</comment>
<keyword evidence="3 11" id="KW-0723">Serine/threonine-protein kinase</keyword>
<dbReference type="FunFam" id="3.30.200.20:FF:000315">
    <property type="entry name" value="Calcium-dependent protein kinase 3"/>
    <property type="match status" value="1"/>
</dbReference>
<dbReference type="KEGG" id="ehi:EHI_023860"/>
<evidence type="ECO:0000256" key="6">
    <source>
        <dbReference type="ARBA" id="ARBA00022777"/>
    </source>
</evidence>
<dbReference type="GO" id="GO:0005737">
    <property type="term" value="C:cytoplasm"/>
    <property type="evidence" value="ECO:0000318"/>
    <property type="project" value="GO_Central"/>
</dbReference>
<dbReference type="Gene3D" id="1.10.510.10">
    <property type="entry name" value="Transferase(Phosphotransferase) domain 1"/>
    <property type="match status" value="1"/>
</dbReference>
<dbReference type="RefSeq" id="XP_648310.1">
    <property type="nucleotide sequence ID" value="XM_643218.1"/>
</dbReference>
<dbReference type="InterPro" id="IPR000719">
    <property type="entry name" value="Prot_kinase_dom"/>
</dbReference>
<dbReference type="CDD" id="cd05117">
    <property type="entry name" value="STKc_CAMK"/>
    <property type="match status" value="1"/>
</dbReference>
<keyword evidence="5 10" id="KW-0547">Nucleotide-binding</keyword>
<dbReference type="PROSITE" id="PS00108">
    <property type="entry name" value="PROTEIN_KINASE_ST"/>
    <property type="match status" value="1"/>
</dbReference>
<dbReference type="InterPro" id="IPR017441">
    <property type="entry name" value="Protein_kinase_ATP_BS"/>
</dbReference>
<dbReference type="EMBL" id="DS571330">
    <property type="protein sequence ID" value="EAL42927.1"/>
    <property type="molecule type" value="Genomic_DNA"/>
</dbReference>
<dbReference type="SMART" id="SM00220">
    <property type="entry name" value="S_TKc"/>
    <property type="match status" value="1"/>
</dbReference>
<dbReference type="VEuPathDB" id="AmoebaDB:KM1_158180"/>
<keyword evidence="4" id="KW-0808">Transferase</keyword>
<dbReference type="InterPro" id="IPR000253">
    <property type="entry name" value="FHA_dom"/>
</dbReference>
<evidence type="ECO:0000313" key="14">
    <source>
        <dbReference type="EMBL" id="EAL42927.1"/>
    </source>
</evidence>
<evidence type="ECO:0000259" key="12">
    <source>
        <dbReference type="PROSITE" id="PS50006"/>
    </source>
</evidence>